<accession>W2LHE1</accession>
<reference evidence="1" key="1">
    <citation type="submission" date="2013-11" db="EMBL/GenBank/DDBJ databases">
        <title>The Genome Sequence of Phytophthora parasitica CHvinca01.</title>
        <authorList>
            <consortium name="The Broad Institute Genomics Platform"/>
            <person name="Russ C."/>
            <person name="Tyler B."/>
            <person name="Panabieres F."/>
            <person name="Shan W."/>
            <person name="Tripathy S."/>
            <person name="Grunwald N."/>
            <person name="Machado M."/>
            <person name="Johnson C.S."/>
            <person name="Arredondo F."/>
            <person name="Hong C."/>
            <person name="Coffey M."/>
            <person name="Young S.K."/>
            <person name="Zeng Q."/>
            <person name="Gargeya S."/>
            <person name="Fitzgerald M."/>
            <person name="Abouelleil A."/>
            <person name="Alvarado L."/>
            <person name="Chapman S.B."/>
            <person name="Gainer-Dewar J."/>
            <person name="Goldberg J."/>
            <person name="Griggs A."/>
            <person name="Gujja S."/>
            <person name="Hansen M."/>
            <person name="Howarth C."/>
            <person name="Imamovic A."/>
            <person name="Ireland A."/>
            <person name="Larimer J."/>
            <person name="McCowan C."/>
            <person name="Murphy C."/>
            <person name="Pearson M."/>
            <person name="Poon T.W."/>
            <person name="Priest M."/>
            <person name="Roberts A."/>
            <person name="Saif S."/>
            <person name="Shea T."/>
            <person name="Sykes S."/>
            <person name="Wortman J."/>
            <person name="Nusbaum C."/>
            <person name="Birren B."/>
        </authorList>
    </citation>
    <scope>NUCLEOTIDE SEQUENCE [LARGE SCALE GENOMIC DNA]</scope>
    <source>
        <strain evidence="1">CHvinca01</strain>
    </source>
</reference>
<dbReference type="Proteomes" id="UP000054423">
    <property type="component" value="Unassembled WGS sequence"/>
</dbReference>
<dbReference type="EMBL" id="KI678826">
    <property type="protein sequence ID" value="ETL96887.1"/>
    <property type="molecule type" value="Genomic_DNA"/>
</dbReference>
<gene>
    <name evidence="1" type="ORF">L917_05709</name>
</gene>
<sequence length="51" mass="5987">MAKLFKKNQLLLAELRQLQALLKSESIILSMVSGRDFLKSKSKKQREKRRV</sequence>
<dbReference type="AlphaFoldDB" id="W2LHE1"/>
<proteinExistence type="predicted"/>
<feature type="non-terminal residue" evidence="1">
    <location>
        <position position="51"/>
    </location>
</feature>
<name>W2LHE1_PHYNI</name>
<organism evidence="1">
    <name type="scientific">Phytophthora nicotianae</name>
    <name type="common">Potato buckeye rot agent</name>
    <name type="synonym">Phytophthora parasitica</name>
    <dbReference type="NCBI Taxonomy" id="4792"/>
    <lineage>
        <taxon>Eukaryota</taxon>
        <taxon>Sar</taxon>
        <taxon>Stramenopiles</taxon>
        <taxon>Oomycota</taxon>
        <taxon>Peronosporomycetes</taxon>
        <taxon>Peronosporales</taxon>
        <taxon>Peronosporaceae</taxon>
        <taxon>Phytophthora</taxon>
    </lineage>
</organism>
<evidence type="ECO:0000313" key="1">
    <source>
        <dbReference type="EMBL" id="ETL96887.1"/>
    </source>
</evidence>
<protein>
    <submittedName>
        <fullName evidence="1">Uncharacterized protein</fullName>
    </submittedName>
</protein>